<dbReference type="GO" id="GO:0003700">
    <property type="term" value="F:DNA-binding transcription factor activity"/>
    <property type="evidence" value="ECO:0007669"/>
    <property type="project" value="InterPro"/>
</dbReference>
<dbReference type="SUPFAM" id="SSF46785">
    <property type="entry name" value="Winged helix' DNA-binding domain"/>
    <property type="match status" value="1"/>
</dbReference>
<gene>
    <name evidence="2" type="ORF">METEAL_06070</name>
</gene>
<dbReference type="RefSeq" id="WP_316414323.1">
    <property type="nucleotide sequence ID" value="NZ_AP027080.1"/>
</dbReference>
<feature type="domain" description="HTH marR-type" evidence="1">
    <location>
        <begin position="11"/>
        <end position="150"/>
    </location>
</feature>
<dbReference type="PANTHER" id="PTHR33164">
    <property type="entry name" value="TRANSCRIPTIONAL REGULATOR, MARR FAMILY"/>
    <property type="match status" value="1"/>
</dbReference>
<dbReference type="InterPro" id="IPR000835">
    <property type="entry name" value="HTH_MarR-typ"/>
</dbReference>
<evidence type="ECO:0000313" key="3">
    <source>
        <dbReference type="Proteomes" id="UP001238179"/>
    </source>
</evidence>
<dbReference type="Proteomes" id="UP001238179">
    <property type="component" value="Chromosome"/>
</dbReference>
<dbReference type="PANTHER" id="PTHR33164:SF99">
    <property type="entry name" value="MARR FAMILY REGULATORY PROTEIN"/>
    <property type="match status" value="1"/>
</dbReference>
<dbReference type="InterPro" id="IPR039422">
    <property type="entry name" value="MarR/SlyA-like"/>
</dbReference>
<dbReference type="SMART" id="SM00347">
    <property type="entry name" value="HTH_MARR"/>
    <property type="match status" value="1"/>
</dbReference>
<dbReference type="InterPro" id="IPR036390">
    <property type="entry name" value="WH_DNA-bd_sf"/>
</dbReference>
<dbReference type="KEGG" id="msil:METEAL_06070"/>
<proteinExistence type="predicted"/>
<evidence type="ECO:0000259" key="1">
    <source>
        <dbReference type="PROSITE" id="PS50995"/>
    </source>
</evidence>
<organism evidence="2 3">
    <name type="scientific">Mesoterricola silvestris</name>
    <dbReference type="NCBI Taxonomy" id="2927979"/>
    <lineage>
        <taxon>Bacteria</taxon>
        <taxon>Pseudomonadati</taxon>
        <taxon>Acidobacteriota</taxon>
        <taxon>Holophagae</taxon>
        <taxon>Holophagales</taxon>
        <taxon>Holophagaceae</taxon>
        <taxon>Mesoterricola</taxon>
    </lineage>
</organism>
<protein>
    <submittedName>
        <fullName evidence="2">Transcriptional regulator</fullName>
    </submittedName>
</protein>
<dbReference type="InterPro" id="IPR036388">
    <property type="entry name" value="WH-like_DNA-bd_sf"/>
</dbReference>
<dbReference type="EMBL" id="AP027080">
    <property type="protein sequence ID" value="BDU71433.1"/>
    <property type="molecule type" value="Genomic_DNA"/>
</dbReference>
<keyword evidence="3" id="KW-1185">Reference proteome</keyword>
<sequence>MAPQSPAGSAQARNWGSLSLLHERVQAHLERVLGEGFDLSAREYALLEVLSRQHEGPGGHLQMKQVADSVLLSQSATTRLVTRLEERGLMARFFCPTDRRGIYTQVTPAGFAVLEKARPAHDRALEEALSAARREPAFQPLVAALDAFWKAPGA</sequence>
<dbReference type="AlphaFoldDB" id="A0AA48H3W8"/>
<name>A0AA48H3W8_9BACT</name>
<reference evidence="3" key="1">
    <citation type="journal article" date="2023" name="Int. J. Syst. Evol. Microbiol.">
        <title>Mesoterricola silvestris gen. nov., sp. nov., Mesoterricola sediminis sp. nov., Geothrix oryzae sp. nov., Geothrix edaphica sp. nov., Geothrix rubra sp. nov., and Geothrix limicola sp. nov., six novel members of Acidobacteriota isolated from soils.</title>
        <authorList>
            <person name="Itoh H."/>
            <person name="Sugisawa Y."/>
            <person name="Mise K."/>
            <person name="Xu Z."/>
            <person name="Kuniyasu M."/>
            <person name="Ushijima N."/>
            <person name="Kawano K."/>
            <person name="Kobayashi E."/>
            <person name="Shiratori Y."/>
            <person name="Masuda Y."/>
            <person name="Senoo K."/>
        </authorList>
    </citation>
    <scope>NUCLEOTIDE SEQUENCE [LARGE SCALE GENOMIC DNA]</scope>
    <source>
        <strain evidence="3">W79</strain>
    </source>
</reference>
<dbReference type="Pfam" id="PF12802">
    <property type="entry name" value="MarR_2"/>
    <property type="match status" value="1"/>
</dbReference>
<dbReference type="PRINTS" id="PR00598">
    <property type="entry name" value="HTHMARR"/>
</dbReference>
<accession>A0AA48H3W8</accession>
<dbReference type="PROSITE" id="PS50995">
    <property type="entry name" value="HTH_MARR_2"/>
    <property type="match status" value="1"/>
</dbReference>
<evidence type="ECO:0000313" key="2">
    <source>
        <dbReference type="EMBL" id="BDU71433.1"/>
    </source>
</evidence>
<dbReference type="GO" id="GO:0006950">
    <property type="term" value="P:response to stress"/>
    <property type="evidence" value="ECO:0007669"/>
    <property type="project" value="TreeGrafter"/>
</dbReference>
<dbReference type="Gene3D" id="1.10.10.10">
    <property type="entry name" value="Winged helix-like DNA-binding domain superfamily/Winged helix DNA-binding domain"/>
    <property type="match status" value="1"/>
</dbReference>